<proteinExistence type="predicted"/>
<feature type="domain" description="Acyl-CoA dehydrogenase C-terminal" evidence="3">
    <location>
        <begin position="322"/>
        <end position="458"/>
    </location>
</feature>
<name>A0A7D7L1Z8_KOCVA</name>
<dbReference type="InterPro" id="IPR013107">
    <property type="entry name" value="Acyl-CoA_DH_C"/>
</dbReference>
<dbReference type="GO" id="GO:0050660">
    <property type="term" value="F:flavin adenine dinucleotide binding"/>
    <property type="evidence" value="ECO:0007669"/>
    <property type="project" value="InterPro"/>
</dbReference>
<dbReference type="KEGG" id="kvr:CIB50_0001112"/>
<dbReference type="PANTHER" id="PTHR48083:SF19">
    <property type="entry name" value="FLAVIN-DEPENDENT MONOOXYGENASE, OXYGENASE SUBUNIT HSAA"/>
    <property type="match status" value="1"/>
</dbReference>
<dbReference type="Pfam" id="PF08028">
    <property type="entry name" value="Acyl-CoA_dh_2"/>
    <property type="match status" value="1"/>
</dbReference>
<dbReference type="InterPro" id="IPR036250">
    <property type="entry name" value="AcylCo_DH-like_C"/>
</dbReference>
<dbReference type="Proteomes" id="UP000216825">
    <property type="component" value="Chromosome"/>
</dbReference>
<evidence type="ECO:0000313" key="4">
    <source>
        <dbReference type="EMBL" id="QMS56408.1"/>
    </source>
</evidence>
<keyword evidence="5" id="KW-1185">Reference proteome</keyword>
<dbReference type="Gene3D" id="1.10.540.10">
    <property type="entry name" value="Acyl-CoA dehydrogenase/oxidase, N-terminal domain"/>
    <property type="match status" value="1"/>
</dbReference>
<evidence type="ECO:0000256" key="1">
    <source>
        <dbReference type="ARBA" id="ARBA00023002"/>
    </source>
</evidence>
<dbReference type="InterPro" id="IPR037069">
    <property type="entry name" value="AcylCoA_DH/ox_N_sf"/>
</dbReference>
<dbReference type="InterPro" id="IPR050741">
    <property type="entry name" value="Acyl-CoA_dehydrogenase"/>
</dbReference>
<evidence type="ECO:0000259" key="3">
    <source>
        <dbReference type="Pfam" id="PF08028"/>
    </source>
</evidence>
<dbReference type="EMBL" id="CP059343">
    <property type="protein sequence ID" value="QMS56408.1"/>
    <property type="molecule type" value="Genomic_DNA"/>
</dbReference>
<dbReference type="GO" id="GO:0005737">
    <property type="term" value="C:cytoplasm"/>
    <property type="evidence" value="ECO:0007669"/>
    <property type="project" value="TreeGrafter"/>
</dbReference>
<dbReference type="GO" id="GO:0003995">
    <property type="term" value="F:acyl-CoA dehydrogenase activity"/>
    <property type="evidence" value="ECO:0007669"/>
    <property type="project" value="TreeGrafter"/>
</dbReference>
<protein>
    <submittedName>
        <fullName evidence="4">Dibenzothiophene desulfurization enzyme C</fullName>
    </submittedName>
</protein>
<accession>A0A7D7L1Z8</accession>
<evidence type="ECO:0000313" key="5">
    <source>
        <dbReference type="Proteomes" id="UP000216825"/>
    </source>
</evidence>
<dbReference type="AlphaFoldDB" id="A0A7D7L1Z8"/>
<sequence>MSTTQITESPRTLAREAAARDVAEEAAAATALREAAAAGAFGTGTTRSADDAAHAPSAANGPGSVFPAGSAGSVPGGSANSARATGFPPAGEIPTEELLRVFRPVFARIAERAVAREQDHELPFECFGWLNALRFGALTLPVARGGYGATLAQTVEPLVELAAADSSVAHVYRSHLGFLASLGAEEADVWFPRVAAGETVGNAATERSGAALGTAATSLVRSNADGGWELNGTKYYSTGSIFSDWIQVTAQIPRQEARSHALVGSDWDGVEMVDDWDGFGQQLTGTGTTHFRGVRVPAENVRNRDGRSTQETAVFQLVLLSVEAGIAVAAATAAADQVRARTRGFNTGNGAVTREDPQVLQRVGELSAQAAAARAIVLQAARDVDAAVGVLGQDPRITDPEELTNACELAVAQAHVVVPGLVKDVTDGIFDVLGASAVSRSKALDRFWRNARTIATHNPVIYKARIVGDHRVNGTPMFGLNAIGEVSRSATS</sequence>
<reference evidence="4 5" key="2">
    <citation type="submission" date="2020-07" db="EMBL/GenBank/DDBJ databases">
        <title>Genome of starter culture bacteria Kocuria salsicia reveals its technological properties and safety for usage in meat industry.</title>
        <authorList>
            <person name="Michael M."/>
            <person name="Konstantin K."/>
            <person name="Evgenii K."/>
            <person name="Galina S."/>
            <person name="Oksana K."/>
            <person name="Andrei L."/>
        </authorList>
    </citation>
    <scope>NUCLEOTIDE SEQUENCE [LARGE SCALE GENOMIC DNA]</scope>
    <source>
        <strain evidence="4 5">80</strain>
    </source>
</reference>
<dbReference type="PANTHER" id="PTHR48083">
    <property type="entry name" value="MEDIUM-CHAIN SPECIFIC ACYL-COA DEHYDROGENASE, MITOCHONDRIAL-RELATED"/>
    <property type="match status" value="1"/>
</dbReference>
<feature type="compositionally biased region" description="Low complexity" evidence="2">
    <location>
        <begin position="68"/>
        <end position="82"/>
    </location>
</feature>
<keyword evidence="1" id="KW-0560">Oxidoreductase</keyword>
<dbReference type="Gene3D" id="2.40.110.10">
    <property type="entry name" value="Butyryl-CoA Dehydrogenase, subunit A, domain 2"/>
    <property type="match status" value="1"/>
</dbReference>
<dbReference type="Gene3D" id="1.20.140.10">
    <property type="entry name" value="Butyryl-CoA Dehydrogenase, subunit A, domain 3"/>
    <property type="match status" value="1"/>
</dbReference>
<dbReference type="SUPFAM" id="SSF47203">
    <property type="entry name" value="Acyl-CoA dehydrogenase C-terminal domain-like"/>
    <property type="match status" value="1"/>
</dbReference>
<evidence type="ECO:0000256" key="2">
    <source>
        <dbReference type="SAM" id="MobiDB-lite"/>
    </source>
</evidence>
<dbReference type="SUPFAM" id="SSF56645">
    <property type="entry name" value="Acyl-CoA dehydrogenase NM domain-like"/>
    <property type="match status" value="1"/>
</dbReference>
<dbReference type="InterPro" id="IPR009100">
    <property type="entry name" value="AcylCoA_DH/oxidase_NM_dom_sf"/>
</dbReference>
<dbReference type="InterPro" id="IPR046373">
    <property type="entry name" value="Acyl-CoA_Oxase/DH_mid-dom_sf"/>
</dbReference>
<dbReference type="GO" id="GO:0016712">
    <property type="term" value="F:oxidoreductase activity, acting on paired donors, with incorporation or reduction of molecular oxygen, reduced flavin or flavoprotein as one donor, and incorporation of one atom of oxygen"/>
    <property type="evidence" value="ECO:0007669"/>
    <property type="project" value="TreeGrafter"/>
</dbReference>
<dbReference type="GO" id="GO:0033539">
    <property type="term" value="P:fatty acid beta-oxidation using acyl-CoA dehydrogenase"/>
    <property type="evidence" value="ECO:0007669"/>
    <property type="project" value="TreeGrafter"/>
</dbReference>
<dbReference type="RefSeq" id="WP_220380894.1">
    <property type="nucleotide sequence ID" value="NZ_CP059343.1"/>
</dbReference>
<gene>
    <name evidence="4" type="primary">soxC</name>
    <name evidence="4" type="ORF">CIB50_0001112</name>
</gene>
<reference evidence="5" key="1">
    <citation type="submission" date="2017-08" db="EMBL/GenBank/DDBJ databases">
        <title>Draft Genome Sequence of Kocuria varians 80.</title>
        <authorList>
            <person name="Minaev M."/>
            <person name="Kurbakov K.A."/>
            <person name="Solodovnikova G.I."/>
            <person name="Kuznetsova O.A."/>
            <person name="Lisitsyn A.B."/>
        </authorList>
    </citation>
    <scope>NUCLEOTIDE SEQUENCE [LARGE SCALE GENOMIC DNA]</scope>
    <source>
        <strain evidence="5">80</strain>
    </source>
</reference>
<organism evidence="4 5">
    <name type="scientific">Kocuria varians</name>
    <name type="common">Micrococcus varians</name>
    <dbReference type="NCBI Taxonomy" id="1272"/>
    <lineage>
        <taxon>Bacteria</taxon>
        <taxon>Bacillati</taxon>
        <taxon>Actinomycetota</taxon>
        <taxon>Actinomycetes</taxon>
        <taxon>Micrococcales</taxon>
        <taxon>Micrococcaceae</taxon>
        <taxon>Kocuria</taxon>
    </lineage>
</organism>
<feature type="region of interest" description="Disordered" evidence="2">
    <location>
        <begin position="43"/>
        <end position="90"/>
    </location>
</feature>